<accession>A0A5C6E7I2</accession>
<gene>
    <name evidence="2" type="ORF">Poly51_58240</name>
</gene>
<dbReference type="OrthoDB" id="9846816at2"/>
<reference evidence="2 3" key="1">
    <citation type="submission" date="2019-02" db="EMBL/GenBank/DDBJ databases">
        <title>Deep-cultivation of Planctomycetes and their phenomic and genomic characterization uncovers novel biology.</title>
        <authorList>
            <person name="Wiegand S."/>
            <person name="Jogler M."/>
            <person name="Boedeker C."/>
            <person name="Pinto D."/>
            <person name="Vollmers J."/>
            <person name="Rivas-Marin E."/>
            <person name="Kohn T."/>
            <person name="Peeters S.H."/>
            <person name="Heuer A."/>
            <person name="Rast P."/>
            <person name="Oberbeckmann S."/>
            <person name="Bunk B."/>
            <person name="Jeske O."/>
            <person name="Meyerdierks A."/>
            <person name="Storesund J.E."/>
            <person name="Kallscheuer N."/>
            <person name="Luecker S."/>
            <person name="Lage O.M."/>
            <person name="Pohl T."/>
            <person name="Merkel B.J."/>
            <person name="Hornburger P."/>
            <person name="Mueller R.-W."/>
            <person name="Bruemmer F."/>
            <person name="Labrenz M."/>
            <person name="Spormann A.M."/>
            <person name="Op Den Camp H."/>
            <person name="Overmann J."/>
            <person name="Amann R."/>
            <person name="Jetten M.S.M."/>
            <person name="Mascher T."/>
            <person name="Medema M.H."/>
            <person name="Devos D.P."/>
            <person name="Kaster A.-K."/>
            <person name="Ovreas L."/>
            <person name="Rohde M."/>
            <person name="Galperin M.Y."/>
            <person name="Jogler C."/>
        </authorList>
    </citation>
    <scope>NUCLEOTIDE SEQUENCE [LARGE SCALE GENOMIC DNA]</scope>
    <source>
        <strain evidence="2 3">Poly51</strain>
    </source>
</reference>
<keyword evidence="1" id="KW-1133">Transmembrane helix</keyword>
<evidence type="ECO:0000256" key="1">
    <source>
        <dbReference type="SAM" id="Phobius"/>
    </source>
</evidence>
<dbReference type="EMBL" id="SJPW01000009">
    <property type="protein sequence ID" value="TWU44758.1"/>
    <property type="molecule type" value="Genomic_DNA"/>
</dbReference>
<dbReference type="RefSeq" id="WP_146462249.1">
    <property type="nucleotide sequence ID" value="NZ_SJPW01000009.1"/>
</dbReference>
<protein>
    <submittedName>
        <fullName evidence="2">Uncharacterized protein</fullName>
    </submittedName>
</protein>
<feature type="transmembrane region" description="Helical" evidence="1">
    <location>
        <begin position="30"/>
        <end position="49"/>
    </location>
</feature>
<evidence type="ECO:0000313" key="2">
    <source>
        <dbReference type="EMBL" id="TWU44758.1"/>
    </source>
</evidence>
<organism evidence="2 3">
    <name type="scientific">Rubripirellula tenax</name>
    <dbReference type="NCBI Taxonomy" id="2528015"/>
    <lineage>
        <taxon>Bacteria</taxon>
        <taxon>Pseudomonadati</taxon>
        <taxon>Planctomycetota</taxon>
        <taxon>Planctomycetia</taxon>
        <taxon>Pirellulales</taxon>
        <taxon>Pirellulaceae</taxon>
        <taxon>Rubripirellula</taxon>
    </lineage>
</organism>
<proteinExistence type="predicted"/>
<keyword evidence="1" id="KW-0472">Membrane</keyword>
<comment type="caution">
    <text evidence="2">The sequence shown here is derived from an EMBL/GenBank/DDBJ whole genome shotgun (WGS) entry which is preliminary data.</text>
</comment>
<evidence type="ECO:0000313" key="3">
    <source>
        <dbReference type="Proteomes" id="UP000318288"/>
    </source>
</evidence>
<dbReference type="AlphaFoldDB" id="A0A5C6E7I2"/>
<feature type="transmembrane region" description="Helical" evidence="1">
    <location>
        <begin position="7"/>
        <end position="24"/>
    </location>
</feature>
<keyword evidence="1" id="KW-0812">Transmembrane</keyword>
<name>A0A5C6E7I2_9BACT</name>
<sequence>MEFVTHVGRTFLMVAALAVAIGVIPWLIPGWIGMVLIVAILGGFIYFSARWHAHWAPVADVLERFSWQSESGDSMDTIVEKAKVHTPALGGGAPVRQECLRISIHNRTTGKRTRRHVVGDDAIFLGKHGGFLWFYVQDRFHAKTDGLVAHSIQTGAIVFNRPKAEVAYRGRTSHAGVIKVQVNGENQKLDLAMLATAEKDFADSVKEPEGP</sequence>
<dbReference type="Proteomes" id="UP000318288">
    <property type="component" value="Unassembled WGS sequence"/>
</dbReference>
<keyword evidence="3" id="KW-1185">Reference proteome</keyword>